<dbReference type="InterPro" id="IPR019401">
    <property type="entry name" value="Znf_CHCC"/>
</dbReference>
<evidence type="ECO:0000313" key="2">
    <source>
        <dbReference type="EMBL" id="PWF25108.1"/>
    </source>
</evidence>
<evidence type="ECO:0000259" key="1">
    <source>
        <dbReference type="Pfam" id="PF10276"/>
    </source>
</evidence>
<name>A0A2V1K4D7_9BURK</name>
<dbReference type="EMBL" id="QETA01000001">
    <property type="protein sequence ID" value="PWF25108.1"/>
    <property type="molecule type" value="Genomic_DNA"/>
</dbReference>
<protein>
    <submittedName>
        <fullName evidence="2">Zinc-finger domain-containing protein</fullName>
    </submittedName>
</protein>
<dbReference type="Pfam" id="PF10276">
    <property type="entry name" value="zf-CHCC"/>
    <property type="match status" value="1"/>
</dbReference>
<dbReference type="AlphaFoldDB" id="A0A2V1K4D7"/>
<dbReference type="RefSeq" id="WP_109060511.1">
    <property type="nucleotide sequence ID" value="NZ_QETA01000001.1"/>
</dbReference>
<accession>A0A2V1K4D7</accession>
<dbReference type="GO" id="GO:0008270">
    <property type="term" value="F:zinc ion binding"/>
    <property type="evidence" value="ECO:0007669"/>
    <property type="project" value="UniProtKB-KW"/>
</dbReference>
<gene>
    <name evidence="2" type="ORF">DD235_02800</name>
</gene>
<reference evidence="3" key="1">
    <citation type="submission" date="2018-05" db="EMBL/GenBank/DDBJ databases">
        <authorList>
            <person name="Li Y."/>
        </authorList>
    </citation>
    <scope>NUCLEOTIDE SEQUENCE [LARGE SCALE GENOMIC DNA]</scope>
    <source>
        <strain evidence="3">3d-2-2</strain>
    </source>
</reference>
<sequence>MSTAQADPHVPQHAAIEVDGHDLPVFCPGPKSPLWSMHPRVYLDVTHGEPAHCPYCGASYRLKPGVVLHGH</sequence>
<dbReference type="Gene3D" id="2.60.260.40">
    <property type="entry name" value="q5lls5 like domains"/>
    <property type="match status" value="1"/>
</dbReference>
<keyword evidence="2" id="KW-0862">Zinc</keyword>
<dbReference type="Proteomes" id="UP000245212">
    <property type="component" value="Unassembled WGS sequence"/>
</dbReference>
<feature type="domain" description="Zinc finger CHCC-type" evidence="1">
    <location>
        <begin position="25"/>
        <end position="60"/>
    </location>
</feature>
<keyword evidence="3" id="KW-1185">Reference proteome</keyword>
<keyword evidence="2" id="KW-0479">Metal-binding</keyword>
<comment type="caution">
    <text evidence="2">The sequence shown here is derived from an EMBL/GenBank/DDBJ whole genome shotgun (WGS) entry which is preliminary data.</text>
</comment>
<keyword evidence="2" id="KW-0863">Zinc-finger</keyword>
<evidence type="ECO:0000313" key="3">
    <source>
        <dbReference type="Proteomes" id="UP000245212"/>
    </source>
</evidence>
<organism evidence="2 3">
    <name type="scientific">Corticimicrobacter populi</name>
    <dbReference type="NCBI Taxonomy" id="2175229"/>
    <lineage>
        <taxon>Bacteria</taxon>
        <taxon>Pseudomonadati</taxon>
        <taxon>Pseudomonadota</taxon>
        <taxon>Betaproteobacteria</taxon>
        <taxon>Burkholderiales</taxon>
        <taxon>Alcaligenaceae</taxon>
        <taxon>Corticimicrobacter</taxon>
    </lineage>
</organism>
<proteinExistence type="predicted"/>